<keyword evidence="1" id="KW-1133">Transmembrane helix</keyword>
<evidence type="ECO:0000313" key="2">
    <source>
        <dbReference type="EMBL" id="MCX2718557.1"/>
    </source>
</evidence>
<organism evidence="2 3">
    <name type="scientific">Lentiprolixibacter aurantiacus</name>
    <dbReference type="NCBI Taxonomy" id="2993939"/>
    <lineage>
        <taxon>Bacteria</taxon>
        <taxon>Pseudomonadati</taxon>
        <taxon>Bacteroidota</taxon>
        <taxon>Flavobacteriia</taxon>
        <taxon>Flavobacteriales</taxon>
        <taxon>Flavobacteriaceae</taxon>
        <taxon>Lentiprolixibacter</taxon>
    </lineage>
</organism>
<dbReference type="EMBL" id="JAPFQP010000001">
    <property type="protein sequence ID" value="MCX2718557.1"/>
    <property type="molecule type" value="Genomic_DNA"/>
</dbReference>
<keyword evidence="3" id="KW-1185">Reference proteome</keyword>
<dbReference type="Proteomes" id="UP001207116">
    <property type="component" value="Unassembled WGS sequence"/>
</dbReference>
<proteinExistence type="predicted"/>
<evidence type="ECO:0000256" key="1">
    <source>
        <dbReference type="SAM" id="Phobius"/>
    </source>
</evidence>
<feature type="transmembrane region" description="Helical" evidence="1">
    <location>
        <begin position="239"/>
        <end position="257"/>
    </location>
</feature>
<keyword evidence="1" id="KW-0812">Transmembrane</keyword>
<sequence>MISSVFGKTKPINYIILLSILFVIYWAVNFYLFEQAFSLANWVWKTIALGFLMFTLFVVNFVVKRNQITESSTYAILFFTLFIAFFPEVLRDTNAIFCGFFISLAFRRIVSLRSLRNVKLKLFDASLWIVTASIFYDWALVFMALVFIAIYMYEPKNFRNWLIPIAAATTVLSILFAILSLSGNTTYLSDHFSFTIDLKLDLLYAEPHGIKIIGYVLLVLVTGLLAFARIGKLGLGRILSMRLIVVCFIVGLLVTMLETSPSAFPVFITFFPGATLVTKYVETIKRTRLKEVFLTFTVLIPLITWIAQHVVN</sequence>
<feature type="transmembrane region" description="Helical" evidence="1">
    <location>
        <begin position="208"/>
        <end position="227"/>
    </location>
</feature>
<comment type="caution">
    <text evidence="2">The sequence shown here is derived from an EMBL/GenBank/DDBJ whole genome shotgun (WGS) entry which is preliminary data.</text>
</comment>
<keyword evidence="1" id="KW-0472">Membrane</keyword>
<feature type="transmembrane region" description="Helical" evidence="1">
    <location>
        <begin position="126"/>
        <end position="153"/>
    </location>
</feature>
<feature type="transmembrane region" description="Helical" evidence="1">
    <location>
        <begin position="12"/>
        <end position="33"/>
    </location>
</feature>
<gene>
    <name evidence="2" type="ORF">OO016_02985</name>
</gene>
<feature type="transmembrane region" description="Helical" evidence="1">
    <location>
        <begin position="75"/>
        <end position="106"/>
    </location>
</feature>
<accession>A0AAE3SMB9</accession>
<feature type="transmembrane region" description="Helical" evidence="1">
    <location>
        <begin position="293"/>
        <end position="311"/>
    </location>
</feature>
<dbReference type="AlphaFoldDB" id="A0AAE3SMB9"/>
<protein>
    <submittedName>
        <fullName evidence="2">Uncharacterized protein</fullName>
    </submittedName>
</protein>
<reference evidence="2" key="1">
    <citation type="submission" date="2022-11" db="EMBL/GenBank/DDBJ databases">
        <title>The characterization of three novel Bacteroidetes species and genomic analysis of their roles in tidal elemental geochemical cycles.</title>
        <authorList>
            <person name="Ma K.-J."/>
        </authorList>
    </citation>
    <scope>NUCLEOTIDE SEQUENCE</scope>
    <source>
        <strain evidence="2">M415</strain>
    </source>
</reference>
<feature type="transmembrane region" description="Helical" evidence="1">
    <location>
        <begin position="165"/>
        <end position="188"/>
    </location>
</feature>
<feature type="transmembrane region" description="Helical" evidence="1">
    <location>
        <begin position="263"/>
        <end position="281"/>
    </location>
</feature>
<feature type="transmembrane region" description="Helical" evidence="1">
    <location>
        <begin position="39"/>
        <end position="63"/>
    </location>
</feature>
<evidence type="ECO:0000313" key="3">
    <source>
        <dbReference type="Proteomes" id="UP001207116"/>
    </source>
</evidence>
<dbReference type="RefSeq" id="WP_266010713.1">
    <property type="nucleotide sequence ID" value="NZ_JAPFQP010000001.1"/>
</dbReference>
<name>A0AAE3SMB9_9FLAO</name>